<proteinExistence type="predicted"/>
<accession>A0A9X8H3X7</accession>
<feature type="region of interest" description="Disordered" evidence="1">
    <location>
        <begin position="1"/>
        <end position="24"/>
    </location>
</feature>
<feature type="compositionally biased region" description="Basic and acidic residues" evidence="1">
    <location>
        <begin position="613"/>
        <end position="636"/>
    </location>
</feature>
<evidence type="ECO:0000313" key="3">
    <source>
        <dbReference type="Proteomes" id="UP000275652"/>
    </source>
</evidence>
<feature type="compositionally biased region" description="Gly residues" evidence="1">
    <location>
        <begin position="1"/>
        <end position="12"/>
    </location>
</feature>
<dbReference type="SUPFAM" id="SSF64268">
    <property type="entry name" value="PX domain"/>
    <property type="match status" value="1"/>
</dbReference>
<dbReference type="EMBL" id="QUTI01048219">
    <property type="protein sequence ID" value="RLN99650.1"/>
    <property type="molecule type" value="Genomic_DNA"/>
</dbReference>
<reference evidence="2 3" key="1">
    <citation type="journal article" date="2018" name="J. Invertebr. Pathol.">
        <title>New genotyping method for the causative agent of crayfish plague (Aphanomyces astaci) based on whole genome data.</title>
        <authorList>
            <person name="Minardi D."/>
            <person name="Studholme D.J."/>
            <person name="van der Giezen M."/>
            <person name="Pretto T."/>
            <person name="Oidtmann B."/>
        </authorList>
    </citation>
    <scope>NUCLEOTIDE SEQUENCE [LARGE SCALE GENOMIC DNA]</scope>
    <source>
        <strain evidence="2 3">KB13</strain>
    </source>
</reference>
<evidence type="ECO:0000256" key="1">
    <source>
        <dbReference type="SAM" id="MobiDB-lite"/>
    </source>
</evidence>
<sequence>MWGDSKGGGSSGRQGSSMKADPGKKVVVHHVPTSNQTESADAVVESAASTHARRGDDAHIDEKVFLSYHEASVAMALPEPYVTQRNLKLVLVEDYVRLASFVKSDPFSVSPLGYYKSPDGFDIWKIHRRYRHFDMLLSRLMDPSSSSSSSAAAAARWPSLSGSYLQMFRAKHCKDRLVELHTWLVKAVELLQTFPATSADTTTGDKSHVLFTCFLFAGANTPYVTFPSLPLFAWALEQVHVQLTLSPLYPSRVPNQHAAGGLGLRLAPSTGRADDETGGTIYRGAVVTGFLRDSFDVPNVQYVRLGSHLSHINGVPIENETFDTILLHLRSQSRPMFLTFTLDPRPSSLECQLSEADLRRHDRALSASSMISGSRRTSAASSMDVADVQTPMSVLGSVFHDTLGGSRKRTETMISDNNQDEDDGMLLLCWDDVSGLGMDTVTTGMYLPQTPPAASTPTVQGKPAVFLSVTPQSTAQDTTKLIRRCNALQDALNMERVQVQQTAKERRQAEVNVRDSDKRLQQKLTAAHEAANRQVMAHEARCIEESRKSIEVAKRAAEVRVKRQVEEALAAQRRQSHLEMQRLAEDNGEEIEFLNQQLTLWKHQVEVLTENDRRRHAHESTHDDQDPEVLSHELSDRRRRSHSHDTRKDQSFWGQEFDPPNQPDSPSP</sequence>
<gene>
    <name evidence="2" type="ORF">DYB28_002144</name>
</gene>
<dbReference type="GO" id="GO:0035091">
    <property type="term" value="F:phosphatidylinositol binding"/>
    <property type="evidence" value="ECO:0007669"/>
    <property type="project" value="InterPro"/>
</dbReference>
<dbReference type="AlphaFoldDB" id="A0A9X8H3X7"/>
<feature type="region of interest" description="Disordered" evidence="1">
    <location>
        <begin position="613"/>
        <end position="668"/>
    </location>
</feature>
<comment type="caution">
    <text evidence="2">The sequence shown here is derived from an EMBL/GenBank/DDBJ whole genome shotgun (WGS) entry which is preliminary data.</text>
</comment>
<organism evidence="2 3">
    <name type="scientific">Aphanomyces astaci</name>
    <name type="common">Crayfish plague agent</name>
    <dbReference type="NCBI Taxonomy" id="112090"/>
    <lineage>
        <taxon>Eukaryota</taxon>
        <taxon>Sar</taxon>
        <taxon>Stramenopiles</taxon>
        <taxon>Oomycota</taxon>
        <taxon>Saprolegniomycetes</taxon>
        <taxon>Saprolegniales</taxon>
        <taxon>Verrucalvaceae</taxon>
        <taxon>Aphanomyces</taxon>
    </lineage>
</organism>
<dbReference type="InterPro" id="IPR036871">
    <property type="entry name" value="PX_dom_sf"/>
</dbReference>
<dbReference type="Proteomes" id="UP000275652">
    <property type="component" value="Unassembled WGS sequence"/>
</dbReference>
<name>A0A9X8H3X7_APHAT</name>
<evidence type="ECO:0008006" key="4">
    <source>
        <dbReference type="Google" id="ProtNLM"/>
    </source>
</evidence>
<evidence type="ECO:0000313" key="2">
    <source>
        <dbReference type="EMBL" id="RLN99650.1"/>
    </source>
</evidence>
<protein>
    <recommendedName>
        <fullName evidence="4">PX domain-containing protein</fullName>
    </recommendedName>
</protein>